<gene>
    <name evidence="2" type="ORF">YC6258_04799</name>
</gene>
<evidence type="ECO:0000313" key="3">
    <source>
        <dbReference type="Proteomes" id="UP000032266"/>
    </source>
</evidence>
<protein>
    <recommendedName>
        <fullName evidence="4">Transmembrane protein</fullName>
    </recommendedName>
</protein>
<evidence type="ECO:0000313" key="2">
    <source>
        <dbReference type="EMBL" id="AJQ96831.1"/>
    </source>
</evidence>
<evidence type="ECO:0008006" key="4">
    <source>
        <dbReference type="Google" id="ProtNLM"/>
    </source>
</evidence>
<dbReference type="HOGENOM" id="CLU_3007933_0_0_6"/>
<dbReference type="EMBL" id="CP007142">
    <property type="protein sequence ID" value="AJQ96831.1"/>
    <property type="molecule type" value="Genomic_DNA"/>
</dbReference>
<reference evidence="2 3" key="1">
    <citation type="submission" date="2014-01" db="EMBL/GenBank/DDBJ databases">
        <title>Full genme sequencing of cellulolytic bacterium Gynuella sunshinyii YC6258T gen. nov., sp. nov.</title>
        <authorList>
            <person name="Khan H."/>
            <person name="Chung E.J."/>
            <person name="Chung Y.R."/>
        </authorList>
    </citation>
    <scope>NUCLEOTIDE SEQUENCE [LARGE SCALE GENOMIC DNA]</scope>
    <source>
        <strain evidence="2 3">YC6258</strain>
    </source>
</reference>
<evidence type="ECO:0000256" key="1">
    <source>
        <dbReference type="SAM" id="Phobius"/>
    </source>
</evidence>
<proteinExistence type="predicted"/>
<keyword evidence="1" id="KW-0812">Transmembrane</keyword>
<dbReference type="Proteomes" id="UP000032266">
    <property type="component" value="Chromosome"/>
</dbReference>
<keyword evidence="1" id="KW-1133">Transmembrane helix</keyword>
<keyword evidence="1" id="KW-0472">Membrane</keyword>
<keyword evidence="3" id="KW-1185">Reference proteome</keyword>
<name>A0A0C5VRG0_9GAMM</name>
<sequence>MVFSSLAVGMLIAWGSVDAGELVVLLLFLLHFPTVIAVYIIYYGARDHSCTEILVE</sequence>
<dbReference type="AlphaFoldDB" id="A0A0C5VRG0"/>
<accession>A0A0C5VRG0</accession>
<dbReference type="RefSeq" id="WP_169749006.1">
    <property type="nucleotide sequence ID" value="NZ_CP007142.1"/>
</dbReference>
<feature type="transmembrane region" description="Helical" evidence="1">
    <location>
        <begin position="29"/>
        <end position="45"/>
    </location>
</feature>
<organism evidence="2 3">
    <name type="scientific">Gynuella sunshinyii YC6258</name>
    <dbReference type="NCBI Taxonomy" id="1445510"/>
    <lineage>
        <taxon>Bacteria</taxon>
        <taxon>Pseudomonadati</taxon>
        <taxon>Pseudomonadota</taxon>
        <taxon>Gammaproteobacteria</taxon>
        <taxon>Oceanospirillales</taxon>
        <taxon>Saccharospirillaceae</taxon>
        <taxon>Gynuella</taxon>
    </lineage>
</organism>
<dbReference type="STRING" id="1445510.YC6258_04799"/>
<dbReference type="KEGG" id="gsn:YC6258_04799"/>